<evidence type="ECO:0000259" key="14">
    <source>
        <dbReference type="PROSITE" id="PS50113"/>
    </source>
</evidence>
<organism evidence="15 16">
    <name type="scientific">Sulfidibacter corallicola</name>
    <dbReference type="NCBI Taxonomy" id="2818388"/>
    <lineage>
        <taxon>Bacteria</taxon>
        <taxon>Pseudomonadati</taxon>
        <taxon>Acidobacteriota</taxon>
        <taxon>Holophagae</taxon>
        <taxon>Acanthopleuribacterales</taxon>
        <taxon>Acanthopleuribacteraceae</taxon>
        <taxon>Sulfidibacter</taxon>
    </lineage>
</organism>
<dbReference type="SUPFAM" id="SSF55785">
    <property type="entry name" value="PYP-like sensor domain (PAS domain)"/>
    <property type="match status" value="3"/>
</dbReference>
<dbReference type="EMBL" id="CP071793">
    <property type="protein sequence ID" value="QTD54009.1"/>
    <property type="molecule type" value="Genomic_DNA"/>
</dbReference>
<dbReference type="Pfam" id="PF13426">
    <property type="entry name" value="PAS_9"/>
    <property type="match status" value="3"/>
</dbReference>
<dbReference type="CDD" id="cd00082">
    <property type="entry name" value="HisKA"/>
    <property type="match status" value="1"/>
</dbReference>
<evidence type="ECO:0000256" key="4">
    <source>
        <dbReference type="ARBA" id="ARBA00022553"/>
    </source>
</evidence>
<name>A0A8A4TVP6_SULCO</name>
<reference evidence="15" key="1">
    <citation type="submission" date="2021-03" db="EMBL/GenBank/DDBJ databases">
        <title>Acanthopleuribacteraceae sp. M133.</title>
        <authorList>
            <person name="Wang G."/>
        </authorList>
    </citation>
    <scope>NUCLEOTIDE SEQUENCE</scope>
    <source>
        <strain evidence="15">M133</strain>
    </source>
</reference>
<evidence type="ECO:0000259" key="13">
    <source>
        <dbReference type="PROSITE" id="PS50109"/>
    </source>
</evidence>
<evidence type="ECO:0000256" key="9">
    <source>
        <dbReference type="ARBA" id="ARBA00022840"/>
    </source>
</evidence>
<dbReference type="PANTHER" id="PTHR42878">
    <property type="entry name" value="TWO-COMPONENT HISTIDINE KINASE"/>
    <property type="match status" value="1"/>
</dbReference>
<proteinExistence type="predicted"/>
<dbReference type="Pfam" id="PF02518">
    <property type="entry name" value="HATPase_c"/>
    <property type="match status" value="1"/>
</dbReference>
<keyword evidence="12" id="KW-0472">Membrane</keyword>
<dbReference type="InterPro" id="IPR003594">
    <property type="entry name" value="HATPase_dom"/>
</dbReference>
<evidence type="ECO:0000256" key="3">
    <source>
        <dbReference type="ARBA" id="ARBA00012438"/>
    </source>
</evidence>
<dbReference type="InterPro" id="IPR036097">
    <property type="entry name" value="HisK_dim/P_sf"/>
</dbReference>
<evidence type="ECO:0000313" key="15">
    <source>
        <dbReference type="EMBL" id="QTD54009.1"/>
    </source>
</evidence>
<dbReference type="EC" id="2.7.13.3" evidence="3"/>
<dbReference type="PROSITE" id="PS50109">
    <property type="entry name" value="HIS_KIN"/>
    <property type="match status" value="1"/>
</dbReference>
<evidence type="ECO:0000256" key="12">
    <source>
        <dbReference type="ARBA" id="ARBA00023136"/>
    </source>
</evidence>
<dbReference type="GO" id="GO:0000156">
    <property type="term" value="F:phosphorelay response regulator activity"/>
    <property type="evidence" value="ECO:0007669"/>
    <property type="project" value="TreeGrafter"/>
</dbReference>
<keyword evidence="11" id="KW-0902">Two-component regulatory system</keyword>
<evidence type="ECO:0000256" key="10">
    <source>
        <dbReference type="ARBA" id="ARBA00022989"/>
    </source>
</evidence>
<feature type="domain" description="Histidine kinase" evidence="13">
    <location>
        <begin position="557"/>
        <end position="776"/>
    </location>
</feature>
<dbReference type="SUPFAM" id="SSF55874">
    <property type="entry name" value="ATPase domain of HSP90 chaperone/DNA topoisomerase II/histidine kinase"/>
    <property type="match status" value="1"/>
</dbReference>
<dbReference type="CDD" id="cd00130">
    <property type="entry name" value="PAS"/>
    <property type="match status" value="2"/>
</dbReference>
<sequence length="776" mass="88913">MSTALSPHNLKKWVEQTIEAFASRDVIGVPPAWMKIYQSLTDYLAGNLPIDQNLLWMLENTEDSLADVIYQLQRFKNALVAQMIEAGETDELQNILAWFDHTIVTISEKASGKVTRSHSLIEPYETIFFNARDGMYISSIEGKFLQCNEALVQMLGFDSIEDLLNVDIEQDLYLESEERAIMLDHLFRDGFFDHHEFRFRCRNGSVKTALESCYLVDVPGDRRFIVGVLVDITREKEAERKANDFVKLLEQKAMEAHLQVKSLRRRADSLLQAYSHPVLLVNPKNFRIHDWNQAFSRRFKVTKKQKIHLSFRDLFRPEDWMDLFDQVSGSLQHGHYQVHRITCVTHNDDMFPADLSISVHSDSDGSLLLVEIIDRSELAQLKDGLARAHLNLEKLLDRVPLGVLGFKPDGSVALVNRYLLDCLGYSDRSLKRVSFVTELFTRDEQRLKFNKYIRRFLRGEHVHNQEIELKSKSGEILHFYLDTVPYHFEAEEQPGFLALLTNRTPQMRLEELLRAQAEGPEAFEREYRVLEERLEQVSETCTQLEKSGDINRNFSETLIRKIKIPIHVIMGYTSLLRKDLEATLTAEQKEDVAIVEEQINNLLTMLETAVEFLQLQAGKIHPLQEICGARVMLDELLERIRPTRLPNGVTYHIVNNVLSLDLKISTDVHLIEMALRHVLDNAVRFTVSGKIEVEGYLERDALWLAVRDTGKGIDPAVQDHFFEPFAQGAADRGGKDHLGLGLAIVREYLNLLGGDIDIQSKPEAGTTVLIRVGQLG</sequence>
<evidence type="ECO:0000256" key="2">
    <source>
        <dbReference type="ARBA" id="ARBA00004141"/>
    </source>
</evidence>
<dbReference type="SUPFAM" id="SSF47384">
    <property type="entry name" value="Homodimeric domain of signal transducing histidine kinase"/>
    <property type="match status" value="1"/>
</dbReference>
<dbReference type="InterPro" id="IPR003661">
    <property type="entry name" value="HisK_dim/P_dom"/>
</dbReference>
<dbReference type="RefSeq" id="WP_237384108.1">
    <property type="nucleotide sequence ID" value="NZ_CP071793.1"/>
</dbReference>
<dbReference type="Gene3D" id="3.30.450.20">
    <property type="entry name" value="PAS domain"/>
    <property type="match status" value="3"/>
</dbReference>
<evidence type="ECO:0000313" key="16">
    <source>
        <dbReference type="Proteomes" id="UP000663929"/>
    </source>
</evidence>
<evidence type="ECO:0000256" key="1">
    <source>
        <dbReference type="ARBA" id="ARBA00000085"/>
    </source>
</evidence>
<dbReference type="SMART" id="SM00091">
    <property type="entry name" value="PAS"/>
    <property type="match status" value="2"/>
</dbReference>
<evidence type="ECO:0000256" key="5">
    <source>
        <dbReference type="ARBA" id="ARBA00022679"/>
    </source>
</evidence>
<dbReference type="InterPro" id="IPR005467">
    <property type="entry name" value="His_kinase_dom"/>
</dbReference>
<dbReference type="Proteomes" id="UP000663929">
    <property type="component" value="Chromosome"/>
</dbReference>
<comment type="catalytic activity">
    <reaction evidence="1">
        <text>ATP + protein L-histidine = ADP + protein N-phospho-L-histidine.</text>
        <dbReference type="EC" id="2.7.13.3"/>
    </reaction>
</comment>
<dbReference type="KEGG" id="scor:J3U87_16305"/>
<dbReference type="AlphaFoldDB" id="A0A8A4TVP6"/>
<dbReference type="GO" id="GO:0000155">
    <property type="term" value="F:phosphorelay sensor kinase activity"/>
    <property type="evidence" value="ECO:0007669"/>
    <property type="project" value="InterPro"/>
</dbReference>
<dbReference type="PANTHER" id="PTHR42878:SF7">
    <property type="entry name" value="SENSOR HISTIDINE KINASE GLRK"/>
    <property type="match status" value="1"/>
</dbReference>
<accession>A0A8A4TVP6</accession>
<dbReference type="InterPro" id="IPR001610">
    <property type="entry name" value="PAC"/>
</dbReference>
<dbReference type="GO" id="GO:0007234">
    <property type="term" value="P:osmosensory signaling via phosphorelay pathway"/>
    <property type="evidence" value="ECO:0007669"/>
    <property type="project" value="TreeGrafter"/>
</dbReference>
<dbReference type="PRINTS" id="PR00344">
    <property type="entry name" value="BCTRLSENSOR"/>
</dbReference>
<dbReference type="Gene3D" id="1.10.287.130">
    <property type="match status" value="1"/>
</dbReference>
<dbReference type="InterPro" id="IPR004358">
    <property type="entry name" value="Sig_transdc_His_kin-like_C"/>
</dbReference>
<evidence type="ECO:0000256" key="11">
    <source>
        <dbReference type="ARBA" id="ARBA00023012"/>
    </source>
</evidence>
<keyword evidence="7" id="KW-0547">Nucleotide-binding</keyword>
<gene>
    <name evidence="15" type="ORF">J3U87_16305</name>
</gene>
<keyword evidence="6" id="KW-0812">Transmembrane</keyword>
<keyword evidence="8" id="KW-0418">Kinase</keyword>
<evidence type="ECO:0000256" key="8">
    <source>
        <dbReference type="ARBA" id="ARBA00022777"/>
    </source>
</evidence>
<comment type="subcellular location">
    <subcellularLocation>
        <location evidence="2">Membrane</location>
        <topology evidence="2">Multi-pass membrane protein</topology>
    </subcellularLocation>
</comment>
<dbReference type="SMART" id="SM00388">
    <property type="entry name" value="HisKA"/>
    <property type="match status" value="1"/>
</dbReference>
<keyword evidence="4" id="KW-0597">Phosphoprotein</keyword>
<dbReference type="NCBIfam" id="TIGR00229">
    <property type="entry name" value="sensory_box"/>
    <property type="match status" value="2"/>
</dbReference>
<dbReference type="GO" id="GO:0005524">
    <property type="term" value="F:ATP binding"/>
    <property type="evidence" value="ECO:0007669"/>
    <property type="project" value="UniProtKB-KW"/>
</dbReference>
<evidence type="ECO:0000256" key="6">
    <source>
        <dbReference type="ARBA" id="ARBA00022692"/>
    </source>
</evidence>
<dbReference type="SMART" id="SM00086">
    <property type="entry name" value="PAC"/>
    <property type="match status" value="3"/>
</dbReference>
<dbReference type="InterPro" id="IPR035965">
    <property type="entry name" value="PAS-like_dom_sf"/>
</dbReference>
<dbReference type="Gene3D" id="3.30.565.10">
    <property type="entry name" value="Histidine kinase-like ATPase, C-terminal domain"/>
    <property type="match status" value="1"/>
</dbReference>
<dbReference type="InterPro" id="IPR036890">
    <property type="entry name" value="HATPase_C_sf"/>
</dbReference>
<dbReference type="InterPro" id="IPR000700">
    <property type="entry name" value="PAS-assoc_C"/>
</dbReference>
<keyword evidence="10" id="KW-1133">Transmembrane helix</keyword>
<keyword evidence="5" id="KW-0808">Transferase</keyword>
<dbReference type="InterPro" id="IPR050351">
    <property type="entry name" value="BphY/WalK/GraS-like"/>
</dbReference>
<dbReference type="GO" id="GO:0030295">
    <property type="term" value="F:protein kinase activator activity"/>
    <property type="evidence" value="ECO:0007669"/>
    <property type="project" value="TreeGrafter"/>
</dbReference>
<dbReference type="GO" id="GO:0016020">
    <property type="term" value="C:membrane"/>
    <property type="evidence" value="ECO:0007669"/>
    <property type="project" value="UniProtKB-SubCell"/>
</dbReference>
<keyword evidence="9" id="KW-0067">ATP-binding</keyword>
<protein>
    <recommendedName>
        <fullName evidence="3">histidine kinase</fullName>
        <ecNumber evidence="3">2.7.13.3</ecNumber>
    </recommendedName>
</protein>
<dbReference type="PROSITE" id="PS50113">
    <property type="entry name" value="PAC"/>
    <property type="match status" value="1"/>
</dbReference>
<dbReference type="SMART" id="SM00387">
    <property type="entry name" value="HATPase_c"/>
    <property type="match status" value="1"/>
</dbReference>
<evidence type="ECO:0000256" key="7">
    <source>
        <dbReference type="ARBA" id="ARBA00022741"/>
    </source>
</evidence>
<feature type="domain" description="PAC" evidence="14">
    <location>
        <begin position="193"/>
        <end position="244"/>
    </location>
</feature>
<dbReference type="InterPro" id="IPR000014">
    <property type="entry name" value="PAS"/>
</dbReference>
<keyword evidence="16" id="KW-1185">Reference proteome</keyword>